<dbReference type="PANTHER" id="PTHR23308">
    <property type="entry name" value="NUCLEAR INHIBITOR OF PROTEIN PHOSPHATASE-1"/>
    <property type="match status" value="1"/>
</dbReference>
<name>A0A819PRF1_9BILA</name>
<dbReference type="InterPro" id="IPR000253">
    <property type="entry name" value="FHA_dom"/>
</dbReference>
<feature type="compositionally biased region" description="Low complexity" evidence="1">
    <location>
        <begin position="22"/>
        <end position="32"/>
    </location>
</feature>
<feature type="region of interest" description="Disordered" evidence="1">
    <location>
        <begin position="1"/>
        <end position="38"/>
    </location>
</feature>
<dbReference type="Gene3D" id="2.60.200.20">
    <property type="match status" value="1"/>
</dbReference>
<dbReference type="InterPro" id="IPR008984">
    <property type="entry name" value="SMAD_FHA_dom_sf"/>
</dbReference>
<dbReference type="AlphaFoldDB" id="A0A819PRF1"/>
<organism evidence="3 4">
    <name type="scientific">Adineta steineri</name>
    <dbReference type="NCBI Taxonomy" id="433720"/>
    <lineage>
        <taxon>Eukaryota</taxon>
        <taxon>Metazoa</taxon>
        <taxon>Spiralia</taxon>
        <taxon>Gnathifera</taxon>
        <taxon>Rotifera</taxon>
        <taxon>Eurotatoria</taxon>
        <taxon>Bdelloidea</taxon>
        <taxon>Adinetida</taxon>
        <taxon>Adinetidae</taxon>
        <taxon>Adineta</taxon>
    </lineage>
</organism>
<dbReference type="Pfam" id="PF00498">
    <property type="entry name" value="FHA"/>
    <property type="match status" value="1"/>
</dbReference>
<dbReference type="Proteomes" id="UP000663881">
    <property type="component" value="Unassembled WGS sequence"/>
</dbReference>
<reference evidence="3" key="1">
    <citation type="submission" date="2021-02" db="EMBL/GenBank/DDBJ databases">
        <authorList>
            <person name="Nowell W R."/>
        </authorList>
    </citation>
    <scope>NUCLEOTIDE SEQUENCE</scope>
</reference>
<feature type="non-terminal residue" evidence="3">
    <location>
        <position position="166"/>
    </location>
</feature>
<evidence type="ECO:0000256" key="1">
    <source>
        <dbReference type="SAM" id="MobiDB-lite"/>
    </source>
</evidence>
<feature type="domain" description="FHA" evidence="2">
    <location>
        <begin position="92"/>
        <end position="148"/>
    </location>
</feature>
<protein>
    <recommendedName>
        <fullName evidence="2">FHA domain-containing protein</fullName>
    </recommendedName>
</protein>
<evidence type="ECO:0000259" key="2">
    <source>
        <dbReference type="PROSITE" id="PS50006"/>
    </source>
</evidence>
<evidence type="ECO:0000313" key="4">
    <source>
        <dbReference type="Proteomes" id="UP000663881"/>
    </source>
</evidence>
<sequence length="166" mass="18984">MTDTFKIPSIPVEEPKSDDVETLSSSENNETSHTPFVKPELPPFDFSTPIRHKNLQYNIPESSSIPPIEYTLEVLRNGSIIDYVPLSHRPYTVFGRSPDSDVVLEHPTISRYHAIVQYKSEFEHGQSPGLYIYDCGSTHGTFINKKRLEPKIYVRIKIGYIIKFGQ</sequence>
<evidence type="ECO:0000313" key="3">
    <source>
        <dbReference type="EMBL" id="CAF4018902.1"/>
    </source>
</evidence>
<dbReference type="EMBL" id="CAJOAY010003381">
    <property type="protein sequence ID" value="CAF4018902.1"/>
    <property type="molecule type" value="Genomic_DNA"/>
</dbReference>
<proteinExistence type="predicted"/>
<dbReference type="SMART" id="SM00240">
    <property type="entry name" value="FHA"/>
    <property type="match status" value="1"/>
</dbReference>
<dbReference type="CDD" id="cd22677">
    <property type="entry name" value="FHA_Kanadaptin"/>
    <property type="match status" value="1"/>
</dbReference>
<dbReference type="SUPFAM" id="SSF49879">
    <property type="entry name" value="SMAD/FHA domain"/>
    <property type="match status" value="1"/>
</dbReference>
<dbReference type="PROSITE" id="PS50006">
    <property type="entry name" value="FHA_DOMAIN"/>
    <property type="match status" value="1"/>
</dbReference>
<accession>A0A819PRF1</accession>
<dbReference type="InterPro" id="IPR050923">
    <property type="entry name" value="Cell_Proc_Reg/RNA_Proc"/>
</dbReference>
<gene>
    <name evidence="3" type="ORF">OKA104_LOCUS30838</name>
</gene>
<comment type="caution">
    <text evidence="3">The sequence shown here is derived from an EMBL/GenBank/DDBJ whole genome shotgun (WGS) entry which is preliminary data.</text>
</comment>